<gene>
    <name evidence="3" type="ORF">HCG48_05005</name>
</gene>
<comment type="similarity">
    <text evidence="1">Belongs to the TolB family.</text>
</comment>
<proteinExistence type="inferred from homology"/>
<keyword evidence="2" id="KW-0732">Signal</keyword>
<dbReference type="InterPro" id="IPR011659">
    <property type="entry name" value="WD40"/>
</dbReference>
<dbReference type="Gene3D" id="2.120.10.30">
    <property type="entry name" value="TolB, C-terminal domain"/>
    <property type="match status" value="1"/>
</dbReference>
<organism evidence="3 4">
    <name type="scientific">Oxynema aestuarii AP17</name>
    <dbReference type="NCBI Taxonomy" id="2064643"/>
    <lineage>
        <taxon>Bacteria</taxon>
        <taxon>Bacillati</taxon>
        <taxon>Cyanobacteriota</taxon>
        <taxon>Cyanophyceae</taxon>
        <taxon>Oscillatoriophycideae</taxon>
        <taxon>Oscillatoriales</taxon>
        <taxon>Oscillatoriaceae</taxon>
        <taxon>Oxynema</taxon>
        <taxon>Oxynema aestuarii</taxon>
    </lineage>
</organism>
<dbReference type="EMBL" id="CP051167">
    <property type="protein sequence ID" value="QIZ70012.1"/>
    <property type="molecule type" value="Genomic_DNA"/>
</dbReference>
<sequence>MTKRLRHWTRRGLSLGCGAIVAGLLAACESPQVSLAPSSVNSRYTDAQPALSANGRFLAFVSNRNGSHDIFMYDLQERRFLQLSGLNRPDAIAESPSLTNTGRYLAYAIANRSRGAIVVYDRITQGSQVVYQADLGGIRRPKISPEGRYIVFESGRRGQWDIETLDRGPAIELDLLDGQTPGTSVSFP</sequence>
<dbReference type="PANTHER" id="PTHR36842">
    <property type="entry name" value="PROTEIN TOLB HOMOLOG"/>
    <property type="match status" value="1"/>
</dbReference>
<dbReference type="RefSeq" id="WP_168568169.1">
    <property type="nucleotide sequence ID" value="NZ_CP051167.1"/>
</dbReference>
<dbReference type="SUPFAM" id="SSF82171">
    <property type="entry name" value="DPP6 N-terminal domain-like"/>
    <property type="match status" value="1"/>
</dbReference>
<dbReference type="Pfam" id="PF07676">
    <property type="entry name" value="PD40"/>
    <property type="match status" value="2"/>
</dbReference>
<evidence type="ECO:0000313" key="3">
    <source>
        <dbReference type="EMBL" id="QIZ70012.1"/>
    </source>
</evidence>
<dbReference type="InterPro" id="IPR011042">
    <property type="entry name" value="6-blade_b-propeller_TolB-like"/>
</dbReference>
<evidence type="ECO:0000256" key="1">
    <source>
        <dbReference type="ARBA" id="ARBA00009820"/>
    </source>
</evidence>
<evidence type="ECO:0008006" key="5">
    <source>
        <dbReference type="Google" id="ProtNLM"/>
    </source>
</evidence>
<keyword evidence="4" id="KW-1185">Reference proteome</keyword>
<evidence type="ECO:0000256" key="2">
    <source>
        <dbReference type="SAM" id="SignalP"/>
    </source>
</evidence>
<dbReference type="PROSITE" id="PS51257">
    <property type="entry name" value="PROKAR_LIPOPROTEIN"/>
    <property type="match status" value="1"/>
</dbReference>
<feature type="signal peptide" evidence="2">
    <location>
        <begin position="1"/>
        <end position="26"/>
    </location>
</feature>
<protein>
    <recommendedName>
        <fullName evidence="5">Periplasmic component of the Tol biopolymer transport system</fullName>
    </recommendedName>
</protein>
<accession>A0A6H1TTU3</accession>
<feature type="chain" id="PRO_5026084190" description="Periplasmic component of the Tol biopolymer transport system" evidence="2">
    <location>
        <begin position="27"/>
        <end position="188"/>
    </location>
</feature>
<evidence type="ECO:0000313" key="4">
    <source>
        <dbReference type="Proteomes" id="UP000500857"/>
    </source>
</evidence>
<dbReference type="AlphaFoldDB" id="A0A6H1TTU3"/>
<dbReference type="Proteomes" id="UP000500857">
    <property type="component" value="Chromosome"/>
</dbReference>
<dbReference type="KEGG" id="oxy:HCG48_05005"/>
<dbReference type="PANTHER" id="PTHR36842:SF2">
    <property type="entry name" value="SLR0505 PROTEIN"/>
    <property type="match status" value="1"/>
</dbReference>
<name>A0A6H1TTU3_9CYAN</name>
<reference evidence="3 4" key="1">
    <citation type="submission" date="2020-04" db="EMBL/GenBank/DDBJ databases">
        <authorList>
            <person name="Basu S."/>
            <person name="Maruthanayagam V."/>
            <person name="Chakraborty S."/>
            <person name="Pramanik A."/>
            <person name="Mukherjee J."/>
            <person name="Brink B."/>
        </authorList>
    </citation>
    <scope>NUCLEOTIDE SEQUENCE [LARGE SCALE GENOMIC DNA]</scope>
    <source>
        <strain evidence="3 4">AP17</strain>
    </source>
</reference>